<dbReference type="InterPro" id="IPR001278">
    <property type="entry name" value="Arg-tRNA-ligase"/>
</dbReference>
<sequence length="563" mass="64912">MNYKKLVAEKIKENVDLELDVIERIIEIPPKPEMGDYSFPCFQLAKVLRKAPNVIAVELKNKIDTECFSKIENLGPYLNFFVDRDIFTKDIINKILVEKDNYGKSPERANKNIVIEFSSPNIAKPFHVGHLFSTAIGNSLYKMMDFQGYNCTRINHLGDWGTQFGKLISAYKRWCNEDELLKDPIKELLRIYVKFHEEAEKNPSLEDEGRMYFKKLEDGEEEEVKLWKKFKKLSLEKFSKVYDELGVEFDSYAGESFYTDKMDSVVDEIDKCGLLKESNGAKVVMLDKYNMPPCIIKKSDGATIYATRDLAAAVYRKKTYDFDKCIYVVGMDQSLHFRQVFTTLKLMGNTWANSCIHVGFGLVKFANKKLSTRKGDVIFLEDLLDKSINRTLQIIQDKNPDLEDKESVAKKIGIGAVIFTYLKNNREKDIIFDWDEMLSFDGETGPYVQYSYARGKSILRKAGESIEDCGYYGINSEEEFELVKTLSRFNSQIVNAIDKLEPFIVTRYSIDVAKAFNKFYNSCSILNTEDEKIKNFRLRLVEASCQVIKNALNLLGIQVVDRM</sequence>
<evidence type="ECO:0000256" key="9">
    <source>
        <dbReference type="HAMAP-Rule" id="MF_00123"/>
    </source>
</evidence>
<evidence type="ECO:0000256" key="10">
    <source>
        <dbReference type="RuleBase" id="RU363038"/>
    </source>
</evidence>
<keyword evidence="6 9" id="KW-0648">Protein biosynthesis</keyword>
<dbReference type="PROSITE" id="PS00178">
    <property type="entry name" value="AA_TRNA_LIGASE_I"/>
    <property type="match status" value="1"/>
</dbReference>
<comment type="similarity">
    <text evidence="1 9 10">Belongs to the class-I aminoacyl-tRNA synthetase family.</text>
</comment>
<dbReference type="SUPFAM" id="SSF47323">
    <property type="entry name" value="Anticodon-binding domain of a subclass of class I aminoacyl-tRNA synthetases"/>
    <property type="match status" value="1"/>
</dbReference>
<dbReference type="CDD" id="cd07956">
    <property type="entry name" value="Anticodon_Ia_Arg"/>
    <property type="match status" value="1"/>
</dbReference>
<gene>
    <name evidence="9" type="primary">argS</name>
    <name evidence="13" type="ORF">J2Z42_000428</name>
</gene>
<comment type="subcellular location">
    <subcellularLocation>
        <location evidence="9">Cytoplasm</location>
    </subcellularLocation>
</comment>
<reference evidence="13 14" key="1">
    <citation type="submission" date="2021-03" db="EMBL/GenBank/DDBJ databases">
        <title>Genomic Encyclopedia of Type Strains, Phase IV (KMG-IV): sequencing the most valuable type-strain genomes for metagenomic binning, comparative biology and taxonomic classification.</title>
        <authorList>
            <person name="Goeker M."/>
        </authorList>
    </citation>
    <scope>NUCLEOTIDE SEQUENCE [LARGE SCALE GENOMIC DNA]</scope>
    <source>
        <strain evidence="13 14">DSM 28783</strain>
    </source>
</reference>
<evidence type="ECO:0000256" key="7">
    <source>
        <dbReference type="ARBA" id="ARBA00023146"/>
    </source>
</evidence>
<evidence type="ECO:0000256" key="1">
    <source>
        <dbReference type="ARBA" id="ARBA00005594"/>
    </source>
</evidence>
<dbReference type="PANTHER" id="PTHR11956:SF5">
    <property type="entry name" value="ARGININE--TRNA LIGASE, CYTOPLASMIC"/>
    <property type="match status" value="1"/>
</dbReference>
<dbReference type="InterPro" id="IPR035684">
    <property type="entry name" value="ArgRS_core"/>
</dbReference>
<comment type="subunit">
    <text evidence="9">Monomer.</text>
</comment>
<dbReference type="InterPro" id="IPR005148">
    <property type="entry name" value="Arg-tRNA-synth_N"/>
</dbReference>
<dbReference type="InterPro" id="IPR001412">
    <property type="entry name" value="aa-tRNA-synth_I_CS"/>
</dbReference>
<dbReference type="InterPro" id="IPR008909">
    <property type="entry name" value="DALR_anticod-bd"/>
</dbReference>
<dbReference type="CDD" id="cd00671">
    <property type="entry name" value="ArgRS_core"/>
    <property type="match status" value="1"/>
</dbReference>
<dbReference type="SMART" id="SM01016">
    <property type="entry name" value="Arg_tRNA_synt_N"/>
    <property type="match status" value="1"/>
</dbReference>
<dbReference type="Gene3D" id="3.40.50.620">
    <property type="entry name" value="HUPs"/>
    <property type="match status" value="1"/>
</dbReference>
<evidence type="ECO:0000259" key="11">
    <source>
        <dbReference type="SMART" id="SM00836"/>
    </source>
</evidence>
<keyword evidence="14" id="KW-1185">Reference proteome</keyword>
<dbReference type="SUPFAM" id="SSF55190">
    <property type="entry name" value="Arginyl-tRNA synthetase (ArgRS), N-terminal 'additional' domain"/>
    <property type="match status" value="1"/>
</dbReference>
<dbReference type="HAMAP" id="MF_00123">
    <property type="entry name" value="Arg_tRNA_synth"/>
    <property type="match status" value="1"/>
</dbReference>
<name>A0ABS4KP06_9CLOT</name>
<dbReference type="Gene3D" id="1.10.730.10">
    <property type="entry name" value="Isoleucyl-tRNA Synthetase, Domain 1"/>
    <property type="match status" value="1"/>
</dbReference>
<dbReference type="SMART" id="SM00836">
    <property type="entry name" value="DALR_1"/>
    <property type="match status" value="1"/>
</dbReference>
<dbReference type="InterPro" id="IPR036695">
    <property type="entry name" value="Arg-tRNA-synth_N_sf"/>
</dbReference>
<keyword evidence="5 9" id="KW-0067">ATP-binding</keyword>
<dbReference type="PRINTS" id="PR01038">
    <property type="entry name" value="TRNASYNTHARG"/>
</dbReference>
<keyword evidence="3 9" id="KW-0436">Ligase</keyword>
<evidence type="ECO:0000256" key="4">
    <source>
        <dbReference type="ARBA" id="ARBA00022741"/>
    </source>
</evidence>
<dbReference type="EC" id="6.1.1.19" evidence="9"/>
<dbReference type="Pfam" id="PF05746">
    <property type="entry name" value="DALR_1"/>
    <property type="match status" value="1"/>
</dbReference>
<feature type="domain" description="Arginyl tRNA synthetase N-terminal" evidence="12">
    <location>
        <begin position="1"/>
        <end position="82"/>
    </location>
</feature>
<evidence type="ECO:0000256" key="6">
    <source>
        <dbReference type="ARBA" id="ARBA00022917"/>
    </source>
</evidence>
<dbReference type="SUPFAM" id="SSF52374">
    <property type="entry name" value="Nucleotidylyl transferase"/>
    <property type="match status" value="1"/>
</dbReference>
<evidence type="ECO:0000256" key="5">
    <source>
        <dbReference type="ARBA" id="ARBA00022840"/>
    </source>
</evidence>
<protein>
    <recommendedName>
        <fullName evidence="9">Arginine--tRNA ligase</fullName>
        <ecNumber evidence="9">6.1.1.19</ecNumber>
    </recommendedName>
    <alternativeName>
        <fullName evidence="9">Arginyl-tRNA synthetase</fullName>
        <shortName evidence="9">ArgRS</shortName>
    </alternativeName>
</protein>
<dbReference type="EMBL" id="JAGGLM010000001">
    <property type="protein sequence ID" value="MBP2031763.1"/>
    <property type="molecule type" value="Genomic_DNA"/>
</dbReference>
<evidence type="ECO:0000256" key="8">
    <source>
        <dbReference type="ARBA" id="ARBA00049339"/>
    </source>
</evidence>
<evidence type="ECO:0000259" key="12">
    <source>
        <dbReference type="SMART" id="SM01016"/>
    </source>
</evidence>
<organism evidence="13 14">
    <name type="scientific">Clostridium algifaecis</name>
    <dbReference type="NCBI Taxonomy" id="1472040"/>
    <lineage>
        <taxon>Bacteria</taxon>
        <taxon>Bacillati</taxon>
        <taxon>Bacillota</taxon>
        <taxon>Clostridia</taxon>
        <taxon>Eubacteriales</taxon>
        <taxon>Clostridiaceae</taxon>
        <taxon>Clostridium</taxon>
    </lineage>
</organism>
<dbReference type="Gene3D" id="3.30.1360.70">
    <property type="entry name" value="Arginyl tRNA synthetase N-terminal domain"/>
    <property type="match status" value="1"/>
</dbReference>
<feature type="domain" description="DALR anticodon binding" evidence="11">
    <location>
        <begin position="448"/>
        <end position="563"/>
    </location>
</feature>
<keyword evidence="2 9" id="KW-0963">Cytoplasm</keyword>
<dbReference type="Pfam" id="PF00750">
    <property type="entry name" value="tRNA-synt_1d"/>
    <property type="match status" value="1"/>
</dbReference>
<feature type="short sequence motif" description="'HIGH' region" evidence="9">
    <location>
        <begin position="120"/>
        <end position="130"/>
    </location>
</feature>
<evidence type="ECO:0000256" key="3">
    <source>
        <dbReference type="ARBA" id="ARBA00022598"/>
    </source>
</evidence>
<dbReference type="PANTHER" id="PTHR11956">
    <property type="entry name" value="ARGINYL-TRNA SYNTHETASE"/>
    <property type="match status" value="1"/>
</dbReference>
<comment type="caution">
    <text evidence="13">The sequence shown here is derived from an EMBL/GenBank/DDBJ whole genome shotgun (WGS) entry which is preliminary data.</text>
</comment>
<dbReference type="NCBIfam" id="TIGR00456">
    <property type="entry name" value="argS"/>
    <property type="match status" value="1"/>
</dbReference>
<dbReference type="InterPro" id="IPR009080">
    <property type="entry name" value="tRNAsynth_Ia_anticodon-bd"/>
</dbReference>
<dbReference type="InterPro" id="IPR014729">
    <property type="entry name" value="Rossmann-like_a/b/a_fold"/>
</dbReference>
<comment type="catalytic activity">
    <reaction evidence="8 9">
        <text>tRNA(Arg) + L-arginine + ATP = L-arginyl-tRNA(Arg) + AMP + diphosphate</text>
        <dbReference type="Rhea" id="RHEA:20301"/>
        <dbReference type="Rhea" id="RHEA-COMP:9658"/>
        <dbReference type="Rhea" id="RHEA-COMP:9673"/>
        <dbReference type="ChEBI" id="CHEBI:30616"/>
        <dbReference type="ChEBI" id="CHEBI:32682"/>
        <dbReference type="ChEBI" id="CHEBI:33019"/>
        <dbReference type="ChEBI" id="CHEBI:78442"/>
        <dbReference type="ChEBI" id="CHEBI:78513"/>
        <dbReference type="ChEBI" id="CHEBI:456215"/>
        <dbReference type="EC" id="6.1.1.19"/>
    </reaction>
</comment>
<accession>A0ABS4KP06</accession>
<dbReference type="RefSeq" id="WP_209700700.1">
    <property type="nucleotide sequence ID" value="NZ_JAGGLM010000001.1"/>
</dbReference>
<dbReference type="Pfam" id="PF03485">
    <property type="entry name" value="Arg_tRNA_synt_N"/>
    <property type="match status" value="1"/>
</dbReference>
<evidence type="ECO:0000313" key="14">
    <source>
        <dbReference type="Proteomes" id="UP001519307"/>
    </source>
</evidence>
<keyword evidence="4 9" id="KW-0547">Nucleotide-binding</keyword>
<proteinExistence type="inferred from homology"/>
<dbReference type="Proteomes" id="UP001519307">
    <property type="component" value="Unassembled WGS sequence"/>
</dbReference>
<evidence type="ECO:0000313" key="13">
    <source>
        <dbReference type="EMBL" id="MBP2031763.1"/>
    </source>
</evidence>
<dbReference type="GO" id="GO:0004814">
    <property type="term" value="F:arginine-tRNA ligase activity"/>
    <property type="evidence" value="ECO:0007669"/>
    <property type="project" value="UniProtKB-EC"/>
</dbReference>
<keyword evidence="7 9" id="KW-0030">Aminoacyl-tRNA synthetase</keyword>
<evidence type="ECO:0000256" key="2">
    <source>
        <dbReference type="ARBA" id="ARBA00022490"/>
    </source>
</evidence>